<evidence type="ECO:0000313" key="14">
    <source>
        <dbReference type="EMBL" id="OFV70554.1"/>
    </source>
</evidence>
<comment type="subcellular location">
    <subcellularLocation>
        <location evidence="1">Cell membrane</location>
        <topology evidence="1">Single-pass membrane protein</topology>
    </subcellularLocation>
</comment>
<organism evidence="14 16">
    <name type="scientific">Acetobacterium wieringae</name>
    <dbReference type="NCBI Taxonomy" id="52694"/>
    <lineage>
        <taxon>Bacteria</taxon>
        <taxon>Bacillati</taxon>
        <taxon>Bacillota</taxon>
        <taxon>Clostridia</taxon>
        <taxon>Eubacteriales</taxon>
        <taxon>Eubacteriaceae</taxon>
        <taxon>Acetobacterium</taxon>
    </lineage>
</organism>
<dbReference type="EMBL" id="CP087994">
    <property type="protein sequence ID" value="UYO64087.1"/>
    <property type="molecule type" value="Genomic_DNA"/>
</dbReference>
<dbReference type="InterPro" id="IPR044021">
    <property type="entry name" value="CrtO"/>
</dbReference>
<reference evidence="15" key="2">
    <citation type="submission" date="2021-11" db="EMBL/GenBank/DDBJ databases">
        <title>Isoprene-degrading acetogen.</title>
        <authorList>
            <person name="Yang Y."/>
            <person name="Jin H."/>
            <person name="Yan J."/>
        </authorList>
    </citation>
    <scope>NUCLEOTIDE SEQUENCE</scope>
    <source>
        <strain evidence="15">Berkeley</strain>
    </source>
</reference>
<evidence type="ECO:0000313" key="16">
    <source>
        <dbReference type="Proteomes" id="UP000176244"/>
    </source>
</evidence>
<reference evidence="14 16" key="1">
    <citation type="submission" date="2015-09" db="EMBL/GenBank/DDBJ databases">
        <title>Genome sequence of Acetobacterium wieringae DSM 1911.</title>
        <authorList>
            <person name="Poehlein A."/>
            <person name="Bengelsdorf F.R."/>
            <person name="Schiel-Bengelsdorf B."/>
            <person name="Duerre P."/>
            <person name="Daniel R."/>
        </authorList>
    </citation>
    <scope>NUCLEOTIDE SEQUENCE [LARGE SCALE GENOMIC DNA]</scope>
    <source>
        <strain evidence="14 16">DSM 1911</strain>
    </source>
</reference>
<dbReference type="Proteomes" id="UP001163550">
    <property type="component" value="Chromosome"/>
</dbReference>
<dbReference type="Pfam" id="PF18927">
    <property type="entry name" value="CrtO"/>
    <property type="match status" value="1"/>
</dbReference>
<evidence type="ECO:0000256" key="2">
    <source>
        <dbReference type="ARBA" id="ARBA00022475"/>
    </source>
</evidence>
<keyword evidence="3" id="KW-0808">Transferase</keyword>
<dbReference type="OrthoDB" id="3783432at2"/>
<keyword evidence="17" id="KW-1185">Reference proteome</keyword>
<name>A0A1F2PHY5_9FIRM</name>
<keyword evidence="4 13" id="KW-0812">Transmembrane</keyword>
<evidence type="ECO:0000256" key="13">
    <source>
        <dbReference type="SAM" id="Phobius"/>
    </source>
</evidence>
<dbReference type="AlphaFoldDB" id="A0A1F2PHY5"/>
<evidence type="ECO:0000256" key="5">
    <source>
        <dbReference type="ARBA" id="ARBA00022729"/>
    </source>
</evidence>
<evidence type="ECO:0000256" key="11">
    <source>
        <dbReference type="ARBA" id="ARBA00023667"/>
    </source>
</evidence>
<gene>
    <name evidence="14" type="ORF">ACWI_20330</name>
    <name evidence="15" type="ORF">LNN31_06650</name>
</gene>
<evidence type="ECO:0000256" key="4">
    <source>
        <dbReference type="ARBA" id="ARBA00022692"/>
    </source>
</evidence>
<evidence type="ECO:0000256" key="12">
    <source>
        <dbReference type="ARBA" id="ARBA00025324"/>
    </source>
</evidence>
<evidence type="ECO:0000313" key="17">
    <source>
        <dbReference type="Proteomes" id="UP001163550"/>
    </source>
</evidence>
<evidence type="ECO:0000256" key="10">
    <source>
        <dbReference type="ARBA" id="ARBA00023603"/>
    </source>
</evidence>
<evidence type="ECO:0000256" key="7">
    <source>
        <dbReference type="ARBA" id="ARBA00023136"/>
    </source>
</evidence>
<evidence type="ECO:0000256" key="8">
    <source>
        <dbReference type="ARBA" id="ARBA00023315"/>
    </source>
</evidence>
<protein>
    <recommendedName>
        <fullName evidence="11">Glycosyl-4,4'-diaponeurosporenoate acyltransferase</fullName>
    </recommendedName>
</protein>
<dbReference type="EMBL" id="LKEU01000030">
    <property type="protein sequence ID" value="OFV70554.1"/>
    <property type="molecule type" value="Genomic_DNA"/>
</dbReference>
<sequence>MQLIFLPQGLTILLCFIVWPLLQVSAALLCTRLPDRFLDYGAWFYRAHRWENDGEIYQKWLQVRRWKKYLPDGGSLVKGGFEKKKLVSFDTDNLDKYLRESCRAEMIHWLAILPFWIFGFFTPPIVMLYMLIYALAINLPCVIAQRYNRPRIVRIVARRK</sequence>
<comment type="pathway">
    <text evidence="9">Carotenoid biosynthesis; staphyloxanthin biosynthesis; staphyloxanthin from farnesyl diphosphate: step 5/5.</text>
</comment>
<dbReference type="STRING" id="52694.ACWI_20330"/>
<feature type="transmembrane region" description="Helical" evidence="13">
    <location>
        <begin position="115"/>
        <end position="144"/>
    </location>
</feature>
<keyword evidence="7 13" id="KW-0472">Membrane</keyword>
<dbReference type="UniPathway" id="UPA00029">
    <property type="reaction ID" value="UER00560"/>
</dbReference>
<dbReference type="Proteomes" id="UP000176244">
    <property type="component" value="Unassembled WGS sequence"/>
</dbReference>
<evidence type="ECO:0000256" key="1">
    <source>
        <dbReference type="ARBA" id="ARBA00004162"/>
    </source>
</evidence>
<evidence type="ECO:0000256" key="3">
    <source>
        <dbReference type="ARBA" id="ARBA00022679"/>
    </source>
</evidence>
<dbReference type="RefSeq" id="WP_070371332.1">
    <property type="nucleotide sequence ID" value="NZ_CABIIK010000024.1"/>
</dbReference>
<keyword evidence="5" id="KW-0732">Signal</keyword>
<evidence type="ECO:0000313" key="15">
    <source>
        <dbReference type="EMBL" id="UYO64087.1"/>
    </source>
</evidence>
<accession>A0A1F2PHY5</accession>
<proteinExistence type="inferred from homology"/>
<keyword evidence="6 13" id="KW-1133">Transmembrane helix</keyword>
<dbReference type="GO" id="GO:0016746">
    <property type="term" value="F:acyltransferase activity"/>
    <property type="evidence" value="ECO:0007669"/>
    <property type="project" value="UniProtKB-KW"/>
</dbReference>
<dbReference type="GO" id="GO:0005886">
    <property type="term" value="C:plasma membrane"/>
    <property type="evidence" value="ECO:0007669"/>
    <property type="project" value="UniProtKB-SubCell"/>
</dbReference>
<evidence type="ECO:0000256" key="9">
    <source>
        <dbReference type="ARBA" id="ARBA00023588"/>
    </source>
</evidence>
<evidence type="ECO:0000256" key="6">
    <source>
        <dbReference type="ARBA" id="ARBA00022989"/>
    </source>
</evidence>
<keyword evidence="8" id="KW-0012">Acyltransferase</keyword>
<comment type="similarity">
    <text evidence="10">Belongs to the acyltransferase CrtO family.</text>
</comment>
<comment type="function">
    <text evidence="12">Catalyzes the acylation of glycosyl-4,4'-diaponeurosporenoate, i.e. the esterification of glucose at the C6'' position with the carboxyl group of the C(15) fatty acid 12-methyltetradecanoic acid, to yield staphyloxanthin. This is the last step in the biosynthesis of this orange pigment, present in most staphylococci strains.</text>
</comment>
<keyword evidence="2" id="KW-1003">Cell membrane</keyword>